<dbReference type="InParanoid" id="A0A0G4EHM6"/>
<dbReference type="AlphaFoldDB" id="A0A0G4EHM6"/>
<dbReference type="EMBL" id="CDMY01000242">
    <property type="protein sequence ID" value="CEL95992.1"/>
    <property type="molecule type" value="Genomic_DNA"/>
</dbReference>
<gene>
    <name evidence="1" type="ORF">Vbra_7488</name>
</gene>
<accession>A0A0G4EHM6</accession>
<evidence type="ECO:0000313" key="1">
    <source>
        <dbReference type="EMBL" id="CEL95992.1"/>
    </source>
</evidence>
<dbReference type="PhylomeDB" id="A0A0G4EHM6"/>
<dbReference type="VEuPathDB" id="CryptoDB:Vbra_7488"/>
<evidence type="ECO:0000313" key="2">
    <source>
        <dbReference type="Proteomes" id="UP000041254"/>
    </source>
</evidence>
<protein>
    <submittedName>
        <fullName evidence="1">Uncharacterized protein</fullName>
    </submittedName>
</protein>
<proteinExistence type="predicted"/>
<reference evidence="1 2" key="1">
    <citation type="submission" date="2014-11" db="EMBL/GenBank/DDBJ databases">
        <authorList>
            <person name="Zhu J."/>
            <person name="Qi W."/>
            <person name="Song R."/>
        </authorList>
    </citation>
    <scope>NUCLEOTIDE SEQUENCE [LARGE SCALE GENOMIC DNA]</scope>
</reference>
<keyword evidence="2" id="KW-1185">Reference proteome</keyword>
<dbReference type="Proteomes" id="UP000041254">
    <property type="component" value="Unassembled WGS sequence"/>
</dbReference>
<organism evidence="1 2">
    <name type="scientific">Vitrella brassicaformis (strain CCMP3155)</name>
    <dbReference type="NCBI Taxonomy" id="1169540"/>
    <lineage>
        <taxon>Eukaryota</taxon>
        <taxon>Sar</taxon>
        <taxon>Alveolata</taxon>
        <taxon>Colpodellida</taxon>
        <taxon>Vitrellaceae</taxon>
        <taxon>Vitrella</taxon>
    </lineage>
</organism>
<sequence length="312" mass="35850">MWQESRSGFLGRFERMQNIRQAEYQLCEECACHLSTMDGHPAYRSVKCTSWSVMWPAVIADSIGRGSIADAMKVLDLPPPSVTAFWASAAQFFDVYSFQHGQRVLLSSIGLFGAVPIHPMNRQSVFRDMTIERPAAIDAIEGPARDKYLQAREAFDKHLFEVRCPLGCWEFIEKTWVHPLGQVWHLVDRSYSGKHTIVTDGFRTDWLSSDIDPRFFSWTVTPCLVWDRKLGLAYCSCHEHPNMREVGKRFFFHVPRNPFMPGIVTPTDADRLARVVAQPHYFKSRRVGPNFWRYGADSIVEILVSMLWKGPC</sequence>
<name>A0A0G4EHM6_VITBC</name>